<dbReference type="AlphaFoldDB" id="A0A446BV65"/>
<dbReference type="Proteomes" id="UP000289323">
    <property type="component" value="Unassembled WGS sequence"/>
</dbReference>
<evidence type="ECO:0000313" key="2">
    <source>
        <dbReference type="EMBL" id="SPQ26433.1"/>
    </source>
</evidence>
<name>A0A446BV65_9PEZI</name>
<protein>
    <submittedName>
        <fullName evidence="2">2577d48c-f79d-462c-bb09-39e862aa7450</fullName>
    </submittedName>
</protein>
<dbReference type="EMBL" id="OUUZ01000018">
    <property type="protein sequence ID" value="SPQ26433.1"/>
    <property type="molecule type" value="Genomic_DNA"/>
</dbReference>
<sequence>MAPGAAATSSGANAFVVSRTPKKLASNTSRATRTSASSAGTTYGTPALLTRMSSVPPVALRTAATAASMLAREVTSSGSRVTSGRCANSGGILAGSRAVAKTWKPRFWKATARAAPMPPALQPVMRTVFFGGMPHGPAGFDPDELEFCDDEITVLARSGTPPGFCPNLWPFKPTAFGSLQNDGPRKQSLMQPREQEA</sequence>
<evidence type="ECO:0000313" key="3">
    <source>
        <dbReference type="Proteomes" id="UP000289323"/>
    </source>
</evidence>
<feature type="region of interest" description="Disordered" evidence="1">
    <location>
        <begin position="21"/>
        <end position="43"/>
    </location>
</feature>
<reference evidence="2 3" key="1">
    <citation type="submission" date="2018-04" db="EMBL/GenBank/DDBJ databases">
        <authorList>
            <person name="Huttner S."/>
            <person name="Dainat J."/>
        </authorList>
    </citation>
    <scope>NUCLEOTIDE SEQUENCE [LARGE SCALE GENOMIC DNA]</scope>
</reference>
<organism evidence="2 3">
    <name type="scientific">Thermothielavioides terrestris</name>
    <dbReference type="NCBI Taxonomy" id="2587410"/>
    <lineage>
        <taxon>Eukaryota</taxon>
        <taxon>Fungi</taxon>
        <taxon>Dikarya</taxon>
        <taxon>Ascomycota</taxon>
        <taxon>Pezizomycotina</taxon>
        <taxon>Sordariomycetes</taxon>
        <taxon>Sordariomycetidae</taxon>
        <taxon>Sordariales</taxon>
        <taxon>Chaetomiaceae</taxon>
        <taxon>Thermothielavioides</taxon>
    </lineage>
</organism>
<feature type="compositionally biased region" description="Low complexity" evidence="1">
    <location>
        <begin position="25"/>
        <end position="43"/>
    </location>
</feature>
<evidence type="ECO:0000256" key="1">
    <source>
        <dbReference type="SAM" id="MobiDB-lite"/>
    </source>
</evidence>
<accession>A0A446BV65</accession>
<gene>
    <name evidence="2" type="ORF">TT172_LOCUS8852</name>
</gene>
<feature type="region of interest" description="Disordered" evidence="1">
    <location>
        <begin position="176"/>
        <end position="197"/>
    </location>
</feature>
<proteinExistence type="predicted"/>